<keyword evidence="15" id="KW-1185">Reference proteome</keyword>
<keyword evidence="11" id="KW-0472">Membrane</keyword>
<dbReference type="EC" id="2.3.2.27" evidence="3"/>
<dbReference type="PANTHER" id="PTHR47568:SF2">
    <property type="entry name" value="E3 UBIQUITIN-PROTEIN LIGASE SP1-RELATED"/>
    <property type="match status" value="1"/>
</dbReference>
<name>A0AAD4YNT2_PRUDU</name>
<dbReference type="InterPro" id="IPR044231">
    <property type="entry name" value="SP1/SPL1"/>
</dbReference>
<evidence type="ECO:0000256" key="2">
    <source>
        <dbReference type="ARBA" id="ARBA00004141"/>
    </source>
</evidence>
<evidence type="ECO:0000256" key="5">
    <source>
        <dbReference type="ARBA" id="ARBA00022692"/>
    </source>
</evidence>
<dbReference type="GO" id="GO:0016567">
    <property type="term" value="P:protein ubiquitination"/>
    <property type="evidence" value="ECO:0007669"/>
    <property type="project" value="InterPro"/>
</dbReference>
<comment type="catalytic activity">
    <reaction evidence="1">
        <text>S-ubiquitinyl-[E2 ubiquitin-conjugating enzyme]-L-cysteine + [acceptor protein]-L-lysine = [E2 ubiquitin-conjugating enzyme]-L-cysteine + N(6)-ubiquitinyl-[acceptor protein]-L-lysine.</text>
        <dbReference type="EC" id="2.3.2.27"/>
    </reaction>
</comment>
<evidence type="ECO:0000256" key="12">
    <source>
        <dbReference type="SAM" id="SignalP"/>
    </source>
</evidence>
<evidence type="ECO:0000313" key="14">
    <source>
        <dbReference type="EMBL" id="KAI5316026.1"/>
    </source>
</evidence>
<feature type="signal peptide" evidence="12">
    <location>
        <begin position="1"/>
        <end position="26"/>
    </location>
</feature>
<dbReference type="InterPro" id="IPR022170">
    <property type="entry name" value="MUL1-like"/>
</dbReference>
<evidence type="ECO:0000256" key="1">
    <source>
        <dbReference type="ARBA" id="ARBA00000900"/>
    </source>
</evidence>
<dbReference type="GO" id="GO:0016020">
    <property type="term" value="C:membrane"/>
    <property type="evidence" value="ECO:0007669"/>
    <property type="project" value="UniProtKB-SubCell"/>
</dbReference>
<feature type="domain" description="E3 Ubiquitin ligase MUL1-like" evidence="13">
    <location>
        <begin position="87"/>
        <end position="242"/>
    </location>
</feature>
<keyword evidence="4" id="KW-0808">Transferase</keyword>
<dbReference type="Pfam" id="PF12483">
    <property type="entry name" value="GIDE"/>
    <property type="match status" value="1"/>
</dbReference>
<comment type="caution">
    <text evidence="14">The sequence shown here is derived from an EMBL/GenBank/DDBJ whole genome shotgun (WGS) entry which is preliminary data.</text>
</comment>
<keyword evidence="10" id="KW-1133">Transmembrane helix</keyword>
<evidence type="ECO:0000256" key="4">
    <source>
        <dbReference type="ARBA" id="ARBA00022679"/>
    </source>
</evidence>
<keyword evidence="5" id="KW-0812">Transmembrane</keyword>
<keyword evidence="8" id="KW-0833">Ubl conjugation pathway</keyword>
<dbReference type="GO" id="GO:0008270">
    <property type="term" value="F:zinc ion binding"/>
    <property type="evidence" value="ECO:0007669"/>
    <property type="project" value="UniProtKB-KW"/>
</dbReference>
<organism evidence="14 15">
    <name type="scientific">Prunus dulcis</name>
    <name type="common">Almond</name>
    <name type="synonym">Amygdalus dulcis</name>
    <dbReference type="NCBI Taxonomy" id="3755"/>
    <lineage>
        <taxon>Eukaryota</taxon>
        <taxon>Viridiplantae</taxon>
        <taxon>Streptophyta</taxon>
        <taxon>Embryophyta</taxon>
        <taxon>Tracheophyta</taxon>
        <taxon>Spermatophyta</taxon>
        <taxon>Magnoliopsida</taxon>
        <taxon>eudicotyledons</taxon>
        <taxon>Gunneridae</taxon>
        <taxon>Pentapetalae</taxon>
        <taxon>rosids</taxon>
        <taxon>fabids</taxon>
        <taxon>Rosales</taxon>
        <taxon>Rosaceae</taxon>
        <taxon>Amygdaloideae</taxon>
        <taxon>Amygdaleae</taxon>
        <taxon>Prunus</taxon>
    </lineage>
</organism>
<evidence type="ECO:0000256" key="7">
    <source>
        <dbReference type="ARBA" id="ARBA00022771"/>
    </source>
</evidence>
<sequence length="251" mass="28607">MPKHGILSCLGGGALYLLGWFCDSDADNLQSDLRIRKLKDLERLLRYEHRLVVAIRGKVFSETPINSELSGLQGVVVEQREEQYFLKRIKDDEWMKDYKFTTSATKEVPWYLDDGTFRVNVVGARRARGFEYLAENAVFEGSKRSWPQIETLAYLKNLPLITKGKKDHKILGVKRIERVLPVGTSLSVVGEAVKDSNGTISIREPYRRPFYVSPKTIDQLTAESRMWARLLHVASFGFIVYGGVQIAKHSI</sequence>
<proteinExistence type="predicted"/>
<evidence type="ECO:0000256" key="6">
    <source>
        <dbReference type="ARBA" id="ARBA00022723"/>
    </source>
</evidence>
<reference evidence="14 15" key="1">
    <citation type="journal article" date="2022" name="G3 (Bethesda)">
        <title>Whole-genome sequence and methylome profiling of the almond [Prunus dulcis (Mill.) D.A. Webb] cultivar 'Nonpareil'.</title>
        <authorList>
            <person name="D'Amico-Willman K.M."/>
            <person name="Ouma W.Z."/>
            <person name="Meulia T."/>
            <person name="Sideli G.M."/>
            <person name="Gradziel T.M."/>
            <person name="Fresnedo-Ramirez J."/>
        </authorList>
    </citation>
    <scope>NUCLEOTIDE SEQUENCE [LARGE SCALE GENOMIC DNA]</scope>
    <source>
        <strain evidence="14">Clone GOH B32 T37-40</strain>
    </source>
</reference>
<keyword evidence="9" id="KW-0862">Zinc</keyword>
<comment type="subcellular location">
    <subcellularLocation>
        <location evidence="2">Membrane</location>
        <topology evidence="2">Multi-pass membrane protein</topology>
    </subcellularLocation>
</comment>
<dbReference type="AlphaFoldDB" id="A0AAD4YNT2"/>
<feature type="chain" id="PRO_5042033349" description="RING-type E3 ubiquitin transferase" evidence="12">
    <location>
        <begin position="27"/>
        <end position="251"/>
    </location>
</feature>
<dbReference type="Proteomes" id="UP001054821">
    <property type="component" value="Chromosome 8"/>
</dbReference>
<evidence type="ECO:0000313" key="15">
    <source>
        <dbReference type="Proteomes" id="UP001054821"/>
    </source>
</evidence>
<protein>
    <recommendedName>
        <fullName evidence="3">RING-type E3 ubiquitin transferase</fullName>
        <ecNumber evidence="3">2.3.2.27</ecNumber>
    </recommendedName>
</protein>
<keyword evidence="7" id="KW-0863">Zinc-finger</keyword>
<dbReference type="PANTHER" id="PTHR47568">
    <property type="match status" value="1"/>
</dbReference>
<dbReference type="GO" id="GO:0061630">
    <property type="term" value="F:ubiquitin protein ligase activity"/>
    <property type="evidence" value="ECO:0007669"/>
    <property type="project" value="UniProtKB-EC"/>
</dbReference>
<keyword evidence="6" id="KW-0479">Metal-binding</keyword>
<evidence type="ECO:0000256" key="8">
    <source>
        <dbReference type="ARBA" id="ARBA00022786"/>
    </source>
</evidence>
<evidence type="ECO:0000256" key="3">
    <source>
        <dbReference type="ARBA" id="ARBA00012483"/>
    </source>
</evidence>
<keyword evidence="12" id="KW-0732">Signal</keyword>
<evidence type="ECO:0000259" key="13">
    <source>
        <dbReference type="Pfam" id="PF12483"/>
    </source>
</evidence>
<evidence type="ECO:0000256" key="10">
    <source>
        <dbReference type="ARBA" id="ARBA00022989"/>
    </source>
</evidence>
<gene>
    <name evidence="14" type="ORF">L3X38_045202</name>
</gene>
<dbReference type="EMBL" id="JAJFAZ020000008">
    <property type="protein sequence ID" value="KAI5316026.1"/>
    <property type="molecule type" value="Genomic_DNA"/>
</dbReference>
<accession>A0AAD4YNT2</accession>
<evidence type="ECO:0000256" key="11">
    <source>
        <dbReference type="ARBA" id="ARBA00023136"/>
    </source>
</evidence>
<evidence type="ECO:0000256" key="9">
    <source>
        <dbReference type="ARBA" id="ARBA00022833"/>
    </source>
</evidence>